<evidence type="ECO:0000256" key="8">
    <source>
        <dbReference type="ARBA" id="ARBA00022977"/>
    </source>
</evidence>
<evidence type="ECO:0000256" key="6">
    <source>
        <dbReference type="ARBA" id="ARBA00022723"/>
    </source>
</evidence>
<sequence>MKRLTRTIAVAALASTLAIASGCSGADDSNSAGGSGDGKTLEKVTYLTSFANFGRDAYAYVAKDKGYFKEAGFDVDIKPGSGTLNNLKAVATGTAMFTPLDLTGILQARGTGSPEAKEVTVVAGIQQRTMAAIITLDDKGITTPKDLEGKTLVDSPSSVVRNLFPTYATLAGVDAKKVTWRDGDPAGLIGLLAGGAAQGIGQFVVGKPTVEAAAKGKKAVVLPYSDVMTDLYGNVLITSSKIAKEDPEKVKRFTAALIKGLVASIDNPTETGQILNKNVPTAAAAPAAAETELMASFVRSAGSGAAVGTIDIARVSRSIAILQGAGAIPPGLTPEQLIDVNLTPKA</sequence>
<dbReference type="PROSITE" id="PS51257">
    <property type="entry name" value="PROKAR_LIPOPROTEIN"/>
    <property type="match status" value="1"/>
</dbReference>
<dbReference type="OrthoDB" id="174578at2"/>
<accession>A0A495JMH0</accession>
<evidence type="ECO:0000256" key="11">
    <source>
        <dbReference type="ARBA" id="ARBA00048179"/>
    </source>
</evidence>
<dbReference type="Pfam" id="PF09084">
    <property type="entry name" value="NMT1"/>
    <property type="match status" value="1"/>
</dbReference>
<dbReference type="GO" id="GO:0009228">
    <property type="term" value="P:thiamine biosynthetic process"/>
    <property type="evidence" value="ECO:0007669"/>
    <property type="project" value="UniProtKB-KW"/>
</dbReference>
<comment type="function">
    <text evidence="1">Responsible for the formation of the pyrimidine heterocycle in the thiamine biosynthesis pathway. Catalyzes the formation of hydroxymethylpyrimidine phosphate (HMP-P) from histidine and pyridoxal phosphate (PLP). The protein uses PLP and the active site histidine to form HMP-P, generating an inactive enzyme. The enzyme can only undergo a single turnover, which suggests it is a suicide enzyme.</text>
</comment>
<evidence type="ECO:0000259" key="13">
    <source>
        <dbReference type="Pfam" id="PF09084"/>
    </source>
</evidence>
<dbReference type="Proteomes" id="UP000277671">
    <property type="component" value="Unassembled WGS sequence"/>
</dbReference>
<evidence type="ECO:0000256" key="4">
    <source>
        <dbReference type="ARBA" id="ARBA00011738"/>
    </source>
</evidence>
<keyword evidence="15" id="KW-1185">Reference proteome</keyword>
<feature type="domain" description="SsuA/THI5-like" evidence="13">
    <location>
        <begin position="59"/>
        <end position="270"/>
    </location>
</feature>
<keyword evidence="5" id="KW-0808">Transferase</keyword>
<name>A0A495JMH0_9ACTN</name>
<keyword evidence="6" id="KW-0479">Metal-binding</keyword>
<comment type="subunit">
    <text evidence="4">Homodimer.</text>
</comment>
<keyword evidence="12" id="KW-0732">Signal</keyword>
<proteinExistence type="inferred from homology"/>
<evidence type="ECO:0000256" key="3">
    <source>
        <dbReference type="ARBA" id="ARBA00009406"/>
    </source>
</evidence>
<evidence type="ECO:0000313" key="14">
    <source>
        <dbReference type="EMBL" id="RKR90113.1"/>
    </source>
</evidence>
<evidence type="ECO:0000256" key="10">
    <source>
        <dbReference type="ARBA" id="ARBA00033171"/>
    </source>
</evidence>
<evidence type="ECO:0000256" key="9">
    <source>
        <dbReference type="ARBA" id="ARBA00023004"/>
    </source>
</evidence>
<dbReference type="EMBL" id="RBKT01000001">
    <property type="protein sequence ID" value="RKR90113.1"/>
    <property type="molecule type" value="Genomic_DNA"/>
</dbReference>
<comment type="caution">
    <text evidence="14">The sequence shown here is derived from an EMBL/GenBank/DDBJ whole genome shotgun (WGS) entry which is preliminary data.</text>
</comment>
<dbReference type="InterPro" id="IPR027939">
    <property type="entry name" value="NMT1/THI5"/>
</dbReference>
<reference evidence="14 15" key="1">
    <citation type="submission" date="2018-10" db="EMBL/GenBank/DDBJ databases">
        <title>Sequencing the genomes of 1000 actinobacteria strains.</title>
        <authorList>
            <person name="Klenk H.-P."/>
        </authorList>
    </citation>
    <scope>NUCLEOTIDE SEQUENCE [LARGE SCALE GENOMIC DNA]</scope>
    <source>
        <strain evidence="14 15">DSM 45175</strain>
    </source>
</reference>
<dbReference type="PANTHER" id="PTHR31528:SF1">
    <property type="entry name" value="4-AMINO-5-HYDROXYMETHYL-2-METHYLPYRIMIDINE PHOSPHATE SYNTHASE THI11-RELATED"/>
    <property type="match status" value="1"/>
</dbReference>
<dbReference type="InterPro" id="IPR015168">
    <property type="entry name" value="SsuA/THI5"/>
</dbReference>
<keyword evidence="8" id="KW-0784">Thiamine biosynthesis</keyword>
<evidence type="ECO:0000256" key="12">
    <source>
        <dbReference type="SAM" id="SignalP"/>
    </source>
</evidence>
<keyword evidence="7" id="KW-0663">Pyridoxal phosphate</keyword>
<evidence type="ECO:0000256" key="1">
    <source>
        <dbReference type="ARBA" id="ARBA00003469"/>
    </source>
</evidence>
<dbReference type="GO" id="GO:0016740">
    <property type="term" value="F:transferase activity"/>
    <property type="evidence" value="ECO:0007669"/>
    <property type="project" value="UniProtKB-KW"/>
</dbReference>
<organism evidence="14 15">
    <name type="scientific">Micromonospora pisi</name>
    <dbReference type="NCBI Taxonomy" id="589240"/>
    <lineage>
        <taxon>Bacteria</taxon>
        <taxon>Bacillati</taxon>
        <taxon>Actinomycetota</taxon>
        <taxon>Actinomycetes</taxon>
        <taxon>Micromonosporales</taxon>
        <taxon>Micromonosporaceae</taxon>
        <taxon>Micromonospora</taxon>
    </lineage>
</organism>
<protein>
    <recommendedName>
        <fullName evidence="10">Thiamine pyrimidine synthase</fullName>
    </recommendedName>
</protein>
<evidence type="ECO:0000313" key="15">
    <source>
        <dbReference type="Proteomes" id="UP000277671"/>
    </source>
</evidence>
<feature type="signal peptide" evidence="12">
    <location>
        <begin position="1"/>
        <end position="26"/>
    </location>
</feature>
<dbReference type="GO" id="GO:0046872">
    <property type="term" value="F:metal ion binding"/>
    <property type="evidence" value="ECO:0007669"/>
    <property type="project" value="UniProtKB-KW"/>
</dbReference>
<gene>
    <name evidence="14" type="ORF">BDK92_4481</name>
</gene>
<dbReference type="RefSeq" id="WP_121162478.1">
    <property type="nucleotide sequence ID" value="NZ_RBKT01000001.1"/>
</dbReference>
<keyword evidence="9" id="KW-0408">Iron</keyword>
<evidence type="ECO:0000256" key="7">
    <source>
        <dbReference type="ARBA" id="ARBA00022898"/>
    </source>
</evidence>
<dbReference type="AlphaFoldDB" id="A0A495JMH0"/>
<comment type="catalytic activity">
    <reaction evidence="11">
        <text>N(6)-(pyridoxal phosphate)-L-lysyl-[4-amino-5-hydroxymethyl-2-methylpyrimidine phosphate synthase] + L-histidyl-[4-amino-5-hydroxymethyl-2-methylpyrimidine phosphate synthase] + 2 Fe(3+) + 4 H2O = L-lysyl-[4-amino-5-hydroxymethyl-2-methylpyrimidine phosphate synthase] + (2S)-2-amino-5-hydroxy-4-oxopentanoyl-[4-amino-5-hydroxymethyl-2-methylpyrimidine phosphate synthase] + 4-amino-2-methyl-5-(phosphooxymethyl)pyrimidine + 3-oxopropanoate + 2 Fe(2+) + 2 H(+)</text>
        <dbReference type="Rhea" id="RHEA:65756"/>
        <dbReference type="Rhea" id="RHEA-COMP:16892"/>
        <dbReference type="Rhea" id="RHEA-COMP:16893"/>
        <dbReference type="Rhea" id="RHEA-COMP:16894"/>
        <dbReference type="Rhea" id="RHEA-COMP:16895"/>
        <dbReference type="ChEBI" id="CHEBI:15377"/>
        <dbReference type="ChEBI" id="CHEBI:15378"/>
        <dbReference type="ChEBI" id="CHEBI:29033"/>
        <dbReference type="ChEBI" id="CHEBI:29034"/>
        <dbReference type="ChEBI" id="CHEBI:29969"/>
        <dbReference type="ChEBI" id="CHEBI:29979"/>
        <dbReference type="ChEBI" id="CHEBI:33190"/>
        <dbReference type="ChEBI" id="CHEBI:58354"/>
        <dbReference type="ChEBI" id="CHEBI:143915"/>
        <dbReference type="ChEBI" id="CHEBI:157692"/>
    </reaction>
    <physiologicalReaction direction="left-to-right" evidence="11">
        <dbReference type="Rhea" id="RHEA:65757"/>
    </physiologicalReaction>
</comment>
<evidence type="ECO:0000256" key="2">
    <source>
        <dbReference type="ARBA" id="ARBA00004948"/>
    </source>
</evidence>
<dbReference type="SUPFAM" id="SSF53850">
    <property type="entry name" value="Periplasmic binding protein-like II"/>
    <property type="match status" value="1"/>
</dbReference>
<comment type="pathway">
    <text evidence="2">Cofactor biosynthesis; thiamine diphosphate biosynthesis.</text>
</comment>
<comment type="similarity">
    <text evidence="3">Belongs to the NMT1/THI5 family.</text>
</comment>
<dbReference type="PANTHER" id="PTHR31528">
    <property type="entry name" value="4-AMINO-5-HYDROXYMETHYL-2-METHYLPYRIMIDINE PHOSPHATE SYNTHASE THI11-RELATED"/>
    <property type="match status" value="1"/>
</dbReference>
<dbReference type="Gene3D" id="3.40.190.10">
    <property type="entry name" value="Periplasmic binding protein-like II"/>
    <property type="match status" value="2"/>
</dbReference>
<evidence type="ECO:0000256" key="5">
    <source>
        <dbReference type="ARBA" id="ARBA00022679"/>
    </source>
</evidence>
<feature type="chain" id="PRO_5019760620" description="Thiamine pyrimidine synthase" evidence="12">
    <location>
        <begin position="27"/>
        <end position="346"/>
    </location>
</feature>